<dbReference type="RefSeq" id="WP_220116405.1">
    <property type="nucleotide sequence ID" value="NZ_JAHZUY010000007.1"/>
</dbReference>
<protein>
    <submittedName>
        <fullName evidence="2">Phosphotransferase</fullName>
    </submittedName>
</protein>
<evidence type="ECO:0000313" key="3">
    <source>
        <dbReference type="Proteomes" id="UP001519924"/>
    </source>
</evidence>
<dbReference type="SUPFAM" id="SSF56112">
    <property type="entry name" value="Protein kinase-like (PK-like)"/>
    <property type="match status" value="1"/>
</dbReference>
<evidence type="ECO:0000259" key="1">
    <source>
        <dbReference type="Pfam" id="PF01636"/>
    </source>
</evidence>
<gene>
    <name evidence="2" type="ORF">K1J50_05320</name>
</gene>
<name>A0ABS7EZX2_9PROT</name>
<proteinExistence type="predicted"/>
<evidence type="ECO:0000313" key="2">
    <source>
        <dbReference type="EMBL" id="MBW8268901.1"/>
    </source>
</evidence>
<dbReference type="InterPro" id="IPR011009">
    <property type="entry name" value="Kinase-like_dom_sf"/>
</dbReference>
<dbReference type="Gene3D" id="3.90.1200.10">
    <property type="match status" value="1"/>
</dbReference>
<dbReference type="Gene3D" id="3.30.200.20">
    <property type="entry name" value="Phosphorylase Kinase, domain 1"/>
    <property type="match status" value="1"/>
</dbReference>
<keyword evidence="3" id="KW-1185">Reference proteome</keyword>
<dbReference type="InterPro" id="IPR002575">
    <property type="entry name" value="Aminoglycoside_PTrfase"/>
</dbReference>
<sequence>MSGREDAAAAFLAAHGFGAARREPLPADASFRRYVRLRGGPVPALLMDAPPPEDVRPFLSVGRHIAGLGLSAPAVIAADEAVGFLLLEDFGDATHAALLDAGAADPVALYTEAAEALAALHAAPPPPDLPAWDAAGMARLAAATFLDWWWPAVFGAPPAAEVRAAFDAALRAMLAPFDGAGGFVHRDFFAANLMRLPDRDGPRRTGILDFQDAARGHPAYDLVSLVEDARRDVPEAARQAAVARYLALRGPALDSEAFEAAMAACAAQRHLRVAALWVRLARRDAKPRYLVHAPRTWALLERALRHPATAPLAAFLEAHVPPALRGNPACLEAAA</sequence>
<feature type="domain" description="Aminoglycoside phosphotransferase" evidence="1">
    <location>
        <begin position="23"/>
        <end position="249"/>
    </location>
</feature>
<dbReference type="EMBL" id="JAHZUY010000007">
    <property type="protein sequence ID" value="MBW8268901.1"/>
    <property type="molecule type" value="Genomic_DNA"/>
</dbReference>
<organism evidence="2 3">
    <name type="scientific">Caldovatus aquaticus</name>
    <dbReference type="NCBI Taxonomy" id="2865671"/>
    <lineage>
        <taxon>Bacteria</taxon>
        <taxon>Pseudomonadati</taxon>
        <taxon>Pseudomonadota</taxon>
        <taxon>Alphaproteobacteria</taxon>
        <taxon>Acetobacterales</taxon>
        <taxon>Roseomonadaceae</taxon>
        <taxon>Caldovatus</taxon>
    </lineage>
</organism>
<accession>A0ABS7EZX2</accession>
<comment type="caution">
    <text evidence="2">The sequence shown here is derived from an EMBL/GenBank/DDBJ whole genome shotgun (WGS) entry which is preliminary data.</text>
</comment>
<dbReference type="Proteomes" id="UP001519924">
    <property type="component" value="Unassembled WGS sequence"/>
</dbReference>
<reference evidence="2 3" key="1">
    <citation type="submission" date="2021-08" db="EMBL/GenBank/DDBJ databases">
        <title>Caldovatus sediminis gen. nov., sp. nov., a moderately thermophilic bacterium isolated from a hot spring.</title>
        <authorList>
            <person name="Hu C.-J."/>
            <person name="Li W.-J."/>
            <person name="Xian W.-D."/>
        </authorList>
    </citation>
    <scope>NUCLEOTIDE SEQUENCE [LARGE SCALE GENOMIC DNA]</scope>
    <source>
        <strain evidence="2 3">SYSU G05006</strain>
    </source>
</reference>
<dbReference type="Pfam" id="PF01636">
    <property type="entry name" value="APH"/>
    <property type="match status" value="1"/>
</dbReference>